<dbReference type="EMBL" id="LT629772">
    <property type="protein sequence ID" value="SDT37796.1"/>
    <property type="molecule type" value="Genomic_DNA"/>
</dbReference>
<feature type="region of interest" description="Disordered" evidence="1">
    <location>
        <begin position="27"/>
        <end position="46"/>
    </location>
</feature>
<gene>
    <name evidence="3" type="ORF">SAMN04489812_5489</name>
</gene>
<evidence type="ECO:0008006" key="5">
    <source>
        <dbReference type="Google" id="ProtNLM"/>
    </source>
</evidence>
<dbReference type="SUPFAM" id="SSF88713">
    <property type="entry name" value="Glycoside hydrolase/deacetylase"/>
    <property type="match status" value="1"/>
</dbReference>
<dbReference type="InterPro" id="IPR051398">
    <property type="entry name" value="Polysacch_Deacetylase"/>
</dbReference>
<dbReference type="GO" id="GO:0005975">
    <property type="term" value="P:carbohydrate metabolic process"/>
    <property type="evidence" value="ECO:0007669"/>
    <property type="project" value="InterPro"/>
</dbReference>
<proteinExistence type="predicted"/>
<dbReference type="PROSITE" id="PS51257">
    <property type="entry name" value="PROKAR_LIPOPROTEIN"/>
    <property type="match status" value="1"/>
</dbReference>
<sequence>MLRSSSRAVIAVFTALLILAGCSIPQGDDQHPGDRPSRKPSPDTAAPAAILKAQRQARGYDYPAALQTLSAVHSTRARQLIRSIKKQQRSAHAWKRMDQIPHLFFHSLIVDPQRAFHAGSRAQGYRDYMVTVDEFRAMLPQLRRRGYVLVLPRQIARPDARGAMRYQKIILPAGKKPLVISQDDVNYYEYMRGDGFATNLTVDADGKITNTYVRPDKRTVQGSYDLLPVLDDFVAAHPDFGYRGAKGVLGLTGYNGILGYRTSHREYGNRKDFAEQRRTAKRVATAIKADGWQLASHSWGHLNFTSTGLGVLKADTRRWDREVRPLTGPTDLLIYPFGADISGVQPYGRDNAKYRYLHADGFNFFFNVDASSPAWMQKHAGSLRQARINVDGIRLASTLDGDNAVLKHFFDVRSVIDPARHHKIDKQHRTTRRP</sequence>
<dbReference type="RefSeq" id="WP_091529634.1">
    <property type="nucleotide sequence ID" value="NZ_LT629772.1"/>
</dbReference>
<organism evidence="3 4">
    <name type="scientific">Microlunatus soli</name>
    <dbReference type="NCBI Taxonomy" id="630515"/>
    <lineage>
        <taxon>Bacteria</taxon>
        <taxon>Bacillati</taxon>
        <taxon>Actinomycetota</taxon>
        <taxon>Actinomycetes</taxon>
        <taxon>Propionibacteriales</taxon>
        <taxon>Propionibacteriaceae</taxon>
        <taxon>Microlunatus</taxon>
    </lineage>
</organism>
<evidence type="ECO:0000256" key="1">
    <source>
        <dbReference type="SAM" id="MobiDB-lite"/>
    </source>
</evidence>
<accession>A0A1H1ZX24</accession>
<protein>
    <recommendedName>
        <fullName evidence="5">Polysaccharide deacetylase</fullName>
    </recommendedName>
</protein>
<dbReference type="Proteomes" id="UP000199103">
    <property type="component" value="Chromosome I"/>
</dbReference>
<dbReference type="Gene3D" id="3.20.20.370">
    <property type="entry name" value="Glycoside hydrolase/deacetylase"/>
    <property type="match status" value="1"/>
</dbReference>
<dbReference type="InterPro" id="IPR011330">
    <property type="entry name" value="Glyco_hydro/deAcase_b/a-brl"/>
</dbReference>
<keyword evidence="2" id="KW-0732">Signal</keyword>
<evidence type="ECO:0000313" key="3">
    <source>
        <dbReference type="EMBL" id="SDT37796.1"/>
    </source>
</evidence>
<keyword evidence="4" id="KW-1185">Reference proteome</keyword>
<dbReference type="AlphaFoldDB" id="A0A1H1ZX24"/>
<dbReference type="PANTHER" id="PTHR34216:SF3">
    <property type="entry name" value="POLY-BETA-1,6-N-ACETYL-D-GLUCOSAMINE N-DEACETYLASE"/>
    <property type="match status" value="1"/>
</dbReference>
<dbReference type="OrthoDB" id="3722973at2"/>
<feature type="compositionally biased region" description="Basic and acidic residues" evidence="1">
    <location>
        <begin position="28"/>
        <end position="41"/>
    </location>
</feature>
<reference evidence="3 4" key="1">
    <citation type="submission" date="2016-10" db="EMBL/GenBank/DDBJ databases">
        <authorList>
            <person name="de Groot N.N."/>
        </authorList>
    </citation>
    <scope>NUCLEOTIDE SEQUENCE [LARGE SCALE GENOMIC DNA]</scope>
    <source>
        <strain evidence="3 4">DSM 21800</strain>
    </source>
</reference>
<dbReference type="STRING" id="630515.SAMN04489812_5489"/>
<feature type="chain" id="PRO_5039450775" description="Polysaccharide deacetylase" evidence="2">
    <location>
        <begin position="21"/>
        <end position="434"/>
    </location>
</feature>
<dbReference type="PANTHER" id="PTHR34216">
    <property type="match status" value="1"/>
</dbReference>
<evidence type="ECO:0000256" key="2">
    <source>
        <dbReference type="SAM" id="SignalP"/>
    </source>
</evidence>
<feature type="signal peptide" evidence="2">
    <location>
        <begin position="1"/>
        <end position="20"/>
    </location>
</feature>
<evidence type="ECO:0000313" key="4">
    <source>
        <dbReference type="Proteomes" id="UP000199103"/>
    </source>
</evidence>
<name>A0A1H1ZX24_9ACTN</name>